<evidence type="ECO:0000313" key="2">
    <source>
        <dbReference type="EMBL" id="KAJ9487316.1"/>
    </source>
</evidence>
<reference evidence="2" key="2">
    <citation type="journal article" date="2016" name="Fungal Biol.">
        <title>Ochratoxin A production by Penicillium thymicola.</title>
        <authorList>
            <person name="Nguyen H.D.T."/>
            <person name="McMullin D.R."/>
            <person name="Ponomareva E."/>
            <person name="Riley R."/>
            <person name="Pomraning K.R."/>
            <person name="Baker S.E."/>
            <person name="Seifert K.A."/>
        </authorList>
    </citation>
    <scope>NUCLEOTIDE SEQUENCE</scope>
    <source>
        <strain evidence="2">DAOM 180753</strain>
    </source>
</reference>
<evidence type="ECO:0000313" key="3">
    <source>
        <dbReference type="Proteomes" id="UP001227192"/>
    </source>
</evidence>
<sequence length="100" mass="11173">MSEIYYPAFRSVYICLHHDALFPKDGCAITNILIMLEIHKYQNVVSQVTQGTPRPAHGKVMRKITGSLLDTAYAFNSSKTSPPPAPNPLIRTPFSLPWNS</sequence>
<proteinExistence type="predicted"/>
<organism evidence="2 3">
    <name type="scientific">Penicillium thymicola</name>
    <dbReference type="NCBI Taxonomy" id="293382"/>
    <lineage>
        <taxon>Eukaryota</taxon>
        <taxon>Fungi</taxon>
        <taxon>Dikarya</taxon>
        <taxon>Ascomycota</taxon>
        <taxon>Pezizomycotina</taxon>
        <taxon>Eurotiomycetes</taxon>
        <taxon>Eurotiomycetidae</taxon>
        <taxon>Eurotiales</taxon>
        <taxon>Aspergillaceae</taxon>
        <taxon>Penicillium</taxon>
    </lineage>
</organism>
<dbReference type="EMBL" id="LACB01000166">
    <property type="protein sequence ID" value="KAJ9487316.1"/>
    <property type="molecule type" value="Genomic_DNA"/>
</dbReference>
<protein>
    <submittedName>
        <fullName evidence="2">Uncharacterized protein</fullName>
    </submittedName>
</protein>
<dbReference type="AlphaFoldDB" id="A0AAI9X7W8"/>
<feature type="region of interest" description="Disordered" evidence="1">
    <location>
        <begin position="77"/>
        <end position="100"/>
    </location>
</feature>
<reference evidence="2" key="1">
    <citation type="submission" date="2015-06" db="EMBL/GenBank/DDBJ databases">
        <authorList>
            <person name="Nguyen H."/>
        </authorList>
    </citation>
    <scope>NUCLEOTIDE SEQUENCE</scope>
    <source>
        <strain evidence="2">DAOM 180753</strain>
    </source>
</reference>
<comment type="caution">
    <text evidence="2">The sequence shown here is derived from an EMBL/GenBank/DDBJ whole genome shotgun (WGS) entry which is preliminary data.</text>
</comment>
<name>A0AAI9X7W8_PENTH</name>
<evidence type="ECO:0000256" key="1">
    <source>
        <dbReference type="SAM" id="MobiDB-lite"/>
    </source>
</evidence>
<dbReference type="Proteomes" id="UP001227192">
    <property type="component" value="Unassembled WGS sequence"/>
</dbReference>
<accession>A0AAI9X7W8</accession>
<keyword evidence="3" id="KW-1185">Reference proteome</keyword>
<gene>
    <name evidence="2" type="ORF">VN97_g6011</name>
</gene>